<keyword evidence="2" id="KW-0689">Ribosomal protein</keyword>
<evidence type="ECO:0000256" key="3">
    <source>
        <dbReference type="ARBA" id="ARBA00023274"/>
    </source>
</evidence>
<dbReference type="SUPFAM" id="SSF52313">
    <property type="entry name" value="Ribosomal protein S2"/>
    <property type="match status" value="1"/>
</dbReference>
<dbReference type="PRINTS" id="PR00395">
    <property type="entry name" value="RIBOSOMALS2"/>
</dbReference>
<dbReference type="PANTHER" id="PTHR11489">
    <property type="entry name" value="40S RIBOSOMAL PROTEIN SA"/>
    <property type="match status" value="1"/>
</dbReference>
<keyword evidence="3" id="KW-0687">Ribonucleoprotein</keyword>
<comment type="caution">
    <text evidence="5">The sequence shown here is derived from an EMBL/GenBank/DDBJ whole genome shotgun (WGS) entry which is preliminary data.</text>
</comment>
<gene>
    <name evidence="5" type="ORF">EI555_007114</name>
</gene>
<dbReference type="GO" id="GO:0006412">
    <property type="term" value="P:translation"/>
    <property type="evidence" value="ECO:0007669"/>
    <property type="project" value="InterPro"/>
</dbReference>
<dbReference type="AlphaFoldDB" id="A0A4U1FAV4"/>
<dbReference type="GO" id="GO:0003735">
    <property type="term" value="F:structural constituent of ribosome"/>
    <property type="evidence" value="ECO:0007669"/>
    <property type="project" value="InterPro"/>
</dbReference>
<protein>
    <recommendedName>
        <fullName evidence="4">40S ribosomal protein SA</fullName>
    </recommendedName>
</protein>
<evidence type="ECO:0000256" key="1">
    <source>
        <dbReference type="ARBA" id="ARBA00006242"/>
    </source>
</evidence>
<dbReference type="InterPro" id="IPR023591">
    <property type="entry name" value="Ribosomal_uS2_flav_dom_sf"/>
</dbReference>
<reference evidence="6" key="1">
    <citation type="journal article" date="2019" name="IScience">
        <title>Narwhal Genome Reveals Long-Term Low Genetic Diversity despite Current Large Abundance Size.</title>
        <authorList>
            <person name="Westbury M.V."/>
            <person name="Petersen B."/>
            <person name="Garde E."/>
            <person name="Heide-Jorgensen M.P."/>
            <person name="Lorenzen E.D."/>
        </authorList>
    </citation>
    <scope>NUCLEOTIDE SEQUENCE [LARGE SCALE GENOMIC DNA]</scope>
</reference>
<comment type="similarity">
    <text evidence="1">Belongs to the universal ribosomal protein uS2 family.</text>
</comment>
<evidence type="ECO:0000313" key="6">
    <source>
        <dbReference type="Proteomes" id="UP000308365"/>
    </source>
</evidence>
<evidence type="ECO:0000313" key="5">
    <source>
        <dbReference type="EMBL" id="TKC46761.1"/>
    </source>
</evidence>
<dbReference type="InterPro" id="IPR001865">
    <property type="entry name" value="Ribosomal_uS2"/>
</dbReference>
<name>A0A4U1FAV4_MONMO</name>
<evidence type="ECO:0000256" key="2">
    <source>
        <dbReference type="ARBA" id="ARBA00022980"/>
    </source>
</evidence>
<organism evidence="5 6">
    <name type="scientific">Monodon monoceros</name>
    <name type="common">Narwhal</name>
    <name type="synonym">Ceratodon monodon</name>
    <dbReference type="NCBI Taxonomy" id="40151"/>
    <lineage>
        <taxon>Eukaryota</taxon>
        <taxon>Metazoa</taxon>
        <taxon>Chordata</taxon>
        <taxon>Craniata</taxon>
        <taxon>Vertebrata</taxon>
        <taxon>Euteleostomi</taxon>
        <taxon>Mammalia</taxon>
        <taxon>Eutheria</taxon>
        <taxon>Laurasiatheria</taxon>
        <taxon>Artiodactyla</taxon>
        <taxon>Whippomorpha</taxon>
        <taxon>Cetacea</taxon>
        <taxon>Odontoceti</taxon>
        <taxon>Monodontidae</taxon>
        <taxon>Monodon</taxon>
    </lineage>
</organism>
<sequence>MEQHICVYNINLKRTCEKLLLAARAIVAIENPADVSVISSRNTGQRAVLKFAAVTGATPIAGCFSPGIFTNQIQEAFREPRLPVVTDPRADH</sequence>
<evidence type="ECO:0000256" key="4">
    <source>
        <dbReference type="ARBA" id="ARBA00035401"/>
    </source>
</evidence>
<proteinExistence type="inferred from homology"/>
<accession>A0A4U1FAV4</accession>
<dbReference type="EMBL" id="RWIC01000245">
    <property type="protein sequence ID" value="TKC46761.1"/>
    <property type="molecule type" value="Genomic_DNA"/>
</dbReference>
<dbReference type="GO" id="GO:0015935">
    <property type="term" value="C:small ribosomal subunit"/>
    <property type="evidence" value="ECO:0007669"/>
    <property type="project" value="InterPro"/>
</dbReference>
<dbReference type="Proteomes" id="UP000308365">
    <property type="component" value="Unassembled WGS sequence"/>
</dbReference>
<dbReference type="Gene3D" id="3.40.50.10490">
    <property type="entry name" value="Glucose-6-phosphate isomerase like protein, domain 1"/>
    <property type="match status" value="1"/>
</dbReference>
<dbReference type="InterPro" id="IPR005707">
    <property type="entry name" value="Ribosomal_uS2_euk/arc"/>
</dbReference>